<dbReference type="InterPro" id="IPR011005">
    <property type="entry name" value="Dihydropteroate_synth-like_sf"/>
</dbReference>
<comment type="domain">
    <text evidence="21">Modular enzyme with four functionally distinct domains. The isolated Hcy-binding domain catalyzes methyl transfer from free methylcobalamin to homocysteine. The Hcy-binding domain in association with the pterin-binding domain catalyzes the methylation of cob(I)alamin by methyltetrahydrofolate and the methylation of homocysteine. The B12-binding domain binds the cofactor. The AdoMet activation domain binds S-adenosyl-L-methionine. Under aerobic conditions cob(I)alamin can be converted to inactive cob(II)alamin. Reductive methylation by S-adenosyl-L-methionine and flavodoxin regenerates methylcobalamin.</text>
</comment>
<comment type="pathway">
    <text evidence="4 21">Amino-acid biosynthesis; L-methionine biosynthesis via de novo pathway; L-methionine from L-homocysteine (MetH route): step 1/1.</text>
</comment>
<comment type="catalytic activity">
    <reaction evidence="1 21">
        <text>(6S)-5-methyl-5,6,7,8-tetrahydrofolate + L-homocysteine = (6S)-5,6,7,8-tetrahydrofolate + L-methionine</text>
        <dbReference type="Rhea" id="RHEA:11172"/>
        <dbReference type="ChEBI" id="CHEBI:18608"/>
        <dbReference type="ChEBI" id="CHEBI:57453"/>
        <dbReference type="ChEBI" id="CHEBI:57844"/>
        <dbReference type="ChEBI" id="CHEBI:58199"/>
        <dbReference type="EC" id="2.1.1.13"/>
    </reaction>
</comment>
<dbReference type="SUPFAM" id="SSF52242">
    <property type="entry name" value="Cobalamin (vitamin B12)-binding domain"/>
    <property type="match status" value="1"/>
</dbReference>
<dbReference type="InterPro" id="IPR037010">
    <property type="entry name" value="VitB12-dep_Met_synth_activ_sf"/>
</dbReference>
<evidence type="ECO:0000256" key="9">
    <source>
        <dbReference type="ARBA" id="ARBA00022605"/>
    </source>
</evidence>
<feature type="binding site" evidence="23">
    <location>
        <begin position="755"/>
        <end position="759"/>
    </location>
    <ligand>
        <name>methylcob(III)alamin</name>
        <dbReference type="ChEBI" id="CHEBI:28115"/>
    </ligand>
</feature>
<dbReference type="PROSITE" id="PS51337">
    <property type="entry name" value="B12_BINDING_NTER"/>
    <property type="match status" value="1"/>
</dbReference>
<dbReference type="InterPro" id="IPR011822">
    <property type="entry name" value="MetH"/>
</dbReference>
<protein>
    <recommendedName>
        <fullName evidence="7 20">Methionine synthase</fullName>
        <ecNumber evidence="6 20">2.1.1.13</ecNumber>
    </recommendedName>
    <alternativeName>
        <fullName evidence="19 21">5-methyltetrahydrofolate--homocysteine methyltransferase</fullName>
    </alternativeName>
</protein>
<evidence type="ECO:0000313" key="31">
    <source>
        <dbReference type="Proteomes" id="UP000824202"/>
    </source>
</evidence>
<dbReference type="InterPro" id="IPR003759">
    <property type="entry name" value="Cbl-bd_cap"/>
</dbReference>
<evidence type="ECO:0000259" key="29">
    <source>
        <dbReference type="PROSITE" id="PS51337"/>
    </source>
</evidence>
<dbReference type="PROSITE" id="PS50972">
    <property type="entry name" value="PTERIN_BINDING"/>
    <property type="match status" value="1"/>
</dbReference>
<evidence type="ECO:0000256" key="5">
    <source>
        <dbReference type="ARBA" id="ARBA00010398"/>
    </source>
</evidence>
<keyword evidence="12 21" id="KW-0949">S-adenosyl-L-methionine</keyword>
<evidence type="ECO:0000259" key="27">
    <source>
        <dbReference type="PROSITE" id="PS50974"/>
    </source>
</evidence>
<dbReference type="InterPro" id="IPR000489">
    <property type="entry name" value="Pterin-binding_dom"/>
</dbReference>
<feature type="binding site" evidence="23">
    <location>
        <position position="807"/>
    </location>
    <ligand>
        <name>methylcob(III)alamin</name>
        <dbReference type="ChEBI" id="CHEBI:28115"/>
    </ligand>
</feature>
<keyword evidence="14" id="KW-0677">Repeat</keyword>
<evidence type="ECO:0000256" key="3">
    <source>
        <dbReference type="ARBA" id="ARBA00001956"/>
    </source>
</evidence>
<evidence type="ECO:0000256" key="15">
    <source>
        <dbReference type="ARBA" id="ARBA00022833"/>
    </source>
</evidence>
<evidence type="ECO:0000256" key="4">
    <source>
        <dbReference type="ARBA" id="ARBA00005178"/>
    </source>
</evidence>
<accession>A0A9D2ABX4</accession>
<dbReference type="Gene3D" id="3.10.196.10">
    <property type="entry name" value="Vitamin B12-dependent methionine synthase, activation domain"/>
    <property type="match status" value="1"/>
</dbReference>
<dbReference type="InterPro" id="IPR006158">
    <property type="entry name" value="Cobalamin-bd"/>
</dbReference>
<feature type="binding site" evidence="22 24">
    <location>
        <position position="242"/>
    </location>
    <ligand>
        <name>Zn(2+)</name>
        <dbReference type="ChEBI" id="CHEBI:29105"/>
    </ligand>
</feature>
<dbReference type="InterPro" id="IPR003726">
    <property type="entry name" value="HCY_dom"/>
</dbReference>
<evidence type="ECO:0000256" key="8">
    <source>
        <dbReference type="ARBA" id="ARBA00022603"/>
    </source>
</evidence>
<dbReference type="PROSITE" id="PS51332">
    <property type="entry name" value="B12_BINDING"/>
    <property type="match status" value="1"/>
</dbReference>
<feature type="domain" description="B12-binding" evidence="28">
    <location>
        <begin position="745"/>
        <end position="876"/>
    </location>
</feature>
<dbReference type="SUPFAM" id="SSF56507">
    <property type="entry name" value="Methionine synthase activation domain-like"/>
    <property type="match status" value="1"/>
</dbReference>
<dbReference type="FunFam" id="3.20.20.20:FF:000002">
    <property type="entry name" value="Methionine synthase"/>
    <property type="match status" value="1"/>
</dbReference>
<dbReference type="Gene3D" id="1.10.1240.10">
    <property type="entry name" value="Methionine synthase domain"/>
    <property type="match status" value="1"/>
</dbReference>
<dbReference type="SUPFAM" id="SSF47644">
    <property type="entry name" value="Methionine synthase domain"/>
    <property type="match status" value="1"/>
</dbReference>
<evidence type="ECO:0000256" key="2">
    <source>
        <dbReference type="ARBA" id="ARBA00001947"/>
    </source>
</evidence>
<evidence type="ECO:0000256" key="17">
    <source>
        <dbReference type="ARBA" id="ARBA00023285"/>
    </source>
</evidence>
<dbReference type="SUPFAM" id="SSF82282">
    <property type="entry name" value="Homocysteine S-methyltransferase"/>
    <property type="match status" value="1"/>
</dbReference>
<comment type="cofactor">
    <cofactor evidence="2 21 24">
        <name>Zn(2+)</name>
        <dbReference type="ChEBI" id="CHEBI:29105"/>
    </cofactor>
</comment>
<reference evidence="30" key="1">
    <citation type="journal article" date="2021" name="PeerJ">
        <title>Extensive microbial diversity within the chicken gut microbiome revealed by metagenomics and culture.</title>
        <authorList>
            <person name="Gilroy R."/>
            <person name="Ravi A."/>
            <person name="Getino M."/>
            <person name="Pursley I."/>
            <person name="Horton D.L."/>
            <person name="Alikhan N.F."/>
            <person name="Baker D."/>
            <person name="Gharbi K."/>
            <person name="Hall N."/>
            <person name="Watson M."/>
            <person name="Adriaenssens E.M."/>
            <person name="Foster-Nyarko E."/>
            <person name="Jarju S."/>
            <person name="Secka A."/>
            <person name="Antonio M."/>
            <person name="Oren A."/>
            <person name="Chaudhuri R.R."/>
            <person name="La Ragione R."/>
            <person name="Hildebrand F."/>
            <person name="Pallen M.J."/>
        </authorList>
    </citation>
    <scope>NUCLEOTIDE SEQUENCE</scope>
    <source>
        <strain evidence="30">23274</strain>
    </source>
</reference>
<keyword evidence="8 21" id="KW-0489">Methyltransferase</keyword>
<evidence type="ECO:0000256" key="11">
    <source>
        <dbReference type="ARBA" id="ARBA00022679"/>
    </source>
</evidence>
<dbReference type="FunFam" id="1.10.1240.10:FF:000001">
    <property type="entry name" value="Methionine synthase"/>
    <property type="match status" value="1"/>
</dbReference>
<feature type="binding site" evidence="22 24">
    <location>
        <position position="306"/>
    </location>
    <ligand>
        <name>Zn(2+)</name>
        <dbReference type="ChEBI" id="CHEBI:29105"/>
    </ligand>
</feature>
<evidence type="ECO:0000256" key="1">
    <source>
        <dbReference type="ARBA" id="ARBA00001700"/>
    </source>
</evidence>
<dbReference type="InterPro" id="IPR004223">
    <property type="entry name" value="VitB12-dep_Met_synth_activ_dom"/>
</dbReference>
<evidence type="ECO:0000256" key="23">
    <source>
        <dbReference type="PIRSR" id="PIRSR000381-2"/>
    </source>
</evidence>
<proteinExistence type="inferred from homology"/>
<feature type="domain" description="B12-binding N-terminal" evidence="29">
    <location>
        <begin position="646"/>
        <end position="740"/>
    </location>
</feature>
<dbReference type="GO" id="GO:0050667">
    <property type="term" value="P:homocysteine metabolic process"/>
    <property type="evidence" value="ECO:0007669"/>
    <property type="project" value="TreeGrafter"/>
</dbReference>
<dbReference type="NCBIfam" id="NF007024">
    <property type="entry name" value="PRK09490.1"/>
    <property type="match status" value="1"/>
</dbReference>
<dbReference type="GO" id="GO:0005829">
    <property type="term" value="C:cytosol"/>
    <property type="evidence" value="ECO:0007669"/>
    <property type="project" value="TreeGrafter"/>
</dbReference>
<evidence type="ECO:0000256" key="20">
    <source>
        <dbReference type="NCBIfam" id="TIGR02082"/>
    </source>
</evidence>
<feature type="binding site" evidence="23">
    <location>
        <position position="803"/>
    </location>
    <ligand>
        <name>methylcob(III)alamin</name>
        <dbReference type="ChEBI" id="CHEBI:28115"/>
    </ligand>
</feature>
<dbReference type="Gene3D" id="3.20.20.330">
    <property type="entry name" value="Homocysteine-binding-like domain"/>
    <property type="match status" value="1"/>
</dbReference>
<dbReference type="GO" id="GO:0008705">
    <property type="term" value="F:methionine synthase activity"/>
    <property type="evidence" value="ECO:0007669"/>
    <property type="project" value="UniProtKB-UniRule"/>
</dbReference>
<dbReference type="GO" id="GO:0032259">
    <property type="term" value="P:methylation"/>
    <property type="evidence" value="ECO:0007669"/>
    <property type="project" value="UniProtKB-KW"/>
</dbReference>
<keyword evidence="11 21" id="KW-0808">Transferase</keyword>
<evidence type="ECO:0000256" key="7">
    <source>
        <dbReference type="ARBA" id="ARBA00013998"/>
    </source>
</evidence>
<feature type="binding site" evidence="23">
    <location>
        <position position="859"/>
    </location>
    <ligand>
        <name>methylcob(III)alamin</name>
        <dbReference type="ChEBI" id="CHEBI:28115"/>
    </ligand>
</feature>
<keyword evidence="15 21" id="KW-0862">Zinc</keyword>
<dbReference type="InterPro" id="IPR036724">
    <property type="entry name" value="Cobalamin-bd_sf"/>
</dbReference>
<dbReference type="Proteomes" id="UP000824202">
    <property type="component" value="Unassembled WGS sequence"/>
</dbReference>
<evidence type="ECO:0000256" key="16">
    <source>
        <dbReference type="ARBA" id="ARBA00023167"/>
    </source>
</evidence>
<dbReference type="Pfam" id="PF02310">
    <property type="entry name" value="B12-binding"/>
    <property type="match status" value="1"/>
</dbReference>
<keyword evidence="10 21" id="KW-0846">Cobalamin</keyword>
<dbReference type="NCBIfam" id="TIGR02082">
    <property type="entry name" value="metH"/>
    <property type="match status" value="1"/>
</dbReference>
<dbReference type="Gene3D" id="3.40.50.280">
    <property type="entry name" value="Cobalamin-binding domain"/>
    <property type="match status" value="1"/>
</dbReference>
<evidence type="ECO:0000259" key="28">
    <source>
        <dbReference type="PROSITE" id="PS51332"/>
    </source>
</evidence>
<evidence type="ECO:0000259" key="25">
    <source>
        <dbReference type="PROSITE" id="PS50970"/>
    </source>
</evidence>
<keyword evidence="16 21" id="KW-0486">Methionine biosynthesis</keyword>
<comment type="similarity">
    <text evidence="5">Belongs to the vitamin-B12 dependent methionine synthase family.</text>
</comment>
<dbReference type="Pfam" id="PF02574">
    <property type="entry name" value="S-methyl_trans"/>
    <property type="match status" value="1"/>
</dbReference>
<dbReference type="PROSITE" id="PS50974">
    <property type="entry name" value="ADOMET_ACTIVATION"/>
    <property type="match status" value="1"/>
</dbReference>
<dbReference type="PANTHER" id="PTHR45833:SF1">
    <property type="entry name" value="METHIONINE SYNTHASE"/>
    <property type="match status" value="1"/>
</dbReference>
<feature type="binding site" description="axial binding residue" evidence="22">
    <location>
        <position position="758"/>
    </location>
    <ligand>
        <name>methylcob(III)alamin</name>
        <dbReference type="ChEBI" id="CHEBI:28115"/>
    </ligand>
    <ligandPart>
        <name>Co</name>
        <dbReference type="ChEBI" id="CHEBI:27638"/>
    </ligandPart>
</feature>
<dbReference type="GO" id="GO:0046653">
    <property type="term" value="P:tetrahydrofolate metabolic process"/>
    <property type="evidence" value="ECO:0007669"/>
    <property type="project" value="TreeGrafter"/>
</dbReference>
<evidence type="ECO:0000256" key="21">
    <source>
        <dbReference type="PIRNR" id="PIRNR000381"/>
    </source>
</evidence>
<dbReference type="PIRSF" id="PIRSF000381">
    <property type="entry name" value="MetH"/>
    <property type="match status" value="1"/>
</dbReference>
<gene>
    <name evidence="30" type="primary">metH</name>
    <name evidence="30" type="ORF">H9863_03780</name>
</gene>
<dbReference type="GO" id="GO:0031419">
    <property type="term" value="F:cobalamin binding"/>
    <property type="evidence" value="ECO:0007669"/>
    <property type="project" value="UniProtKB-UniRule"/>
</dbReference>
<comment type="caution">
    <text evidence="30">The sequence shown here is derived from an EMBL/GenBank/DDBJ whole genome shotgun (WGS) entry which is preliminary data.</text>
</comment>
<dbReference type="InterPro" id="IPR036589">
    <property type="entry name" value="HCY_dom_sf"/>
</dbReference>
<evidence type="ECO:0000256" key="6">
    <source>
        <dbReference type="ARBA" id="ARBA00012032"/>
    </source>
</evidence>
<evidence type="ECO:0000256" key="22">
    <source>
        <dbReference type="PIRSR" id="PIRSR000381-1"/>
    </source>
</evidence>
<dbReference type="GO" id="GO:0008270">
    <property type="term" value="F:zinc ion binding"/>
    <property type="evidence" value="ECO:0007669"/>
    <property type="project" value="UniProtKB-UniRule"/>
</dbReference>
<feature type="binding site" evidence="22 24">
    <location>
        <position position="305"/>
    </location>
    <ligand>
        <name>Zn(2+)</name>
        <dbReference type="ChEBI" id="CHEBI:29105"/>
    </ligand>
</feature>
<dbReference type="AlphaFoldDB" id="A0A9D2ABX4"/>
<dbReference type="SUPFAM" id="SSF51717">
    <property type="entry name" value="Dihydropteroate synthetase-like"/>
    <property type="match status" value="1"/>
</dbReference>
<evidence type="ECO:0000256" key="24">
    <source>
        <dbReference type="PROSITE-ProRule" id="PRU00333"/>
    </source>
</evidence>
<dbReference type="Gene3D" id="3.20.20.20">
    <property type="entry name" value="Dihydropteroate synthase-like"/>
    <property type="match status" value="1"/>
</dbReference>
<dbReference type="EMBL" id="DXFT01000075">
    <property type="protein sequence ID" value="HIX03222.1"/>
    <property type="molecule type" value="Genomic_DNA"/>
</dbReference>
<comment type="function">
    <text evidence="18 21">Catalyzes the transfer of a methyl group from methyl-cobalamin to homocysteine, yielding enzyme-bound cob(I)alamin and methionine. Subsequently, remethylates the cofactor using methyltetrahydrofolate.</text>
</comment>
<dbReference type="Pfam" id="PF02607">
    <property type="entry name" value="B12-binding_2"/>
    <property type="match status" value="1"/>
</dbReference>
<dbReference type="InterPro" id="IPR036594">
    <property type="entry name" value="Meth_synthase_dom"/>
</dbReference>
<dbReference type="SMART" id="SM01018">
    <property type="entry name" value="B12-binding_2"/>
    <property type="match status" value="1"/>
</dbReference>
<feature type="binding site" evidence="23">
    <location>
        <begin position="1147"/>
        <end position="1148"/>
    </location>
    <ligand>
        <name>S-adenosyl-L-methionine</name>
        <dbReference type="ChEBI" id="CHEBI:59789"/>
    </ligand>
</feature>
<dbReference type="InterPro" id="IPR050554">
    <property type="entry name" value="Met_Synthase/Corrinoid"/>
</dbReference>
<dbReference type="PANTHER" id="PTHR45833">
    <property type="entry name" value="METHIONINE SYNTHASE"/>
    <property type="match status" value="1"/>
</dbReference>
<dbReference type="FunFam" id="3.20.20.330:FF:000001">
    <property type="entry name" value="Methionine synthase"/>
    <property type="match status" value="1"/>
</dbReference>
<sequence length="1178" mass="129709">MKKLAIQDVAKERILILDGAMGTSIQQYKLGEERFRGELFREHPVPLKGDNDVLNLTCPEVIREIHRAYIEAGADIIETNTFNSNAVSQEEYRLEGWVYRLNFEGARIAREEADQAGEGRVVYVAGSMGPTSRTLSLSPDINRPEYRPVDFDALAATYAEQARGLIDGGVDLLLVETVFDALNAKAALYAICQVMEEKNVVLPVMLSATINDRSGRTLTGQSLEALYVSVSHFPLFSFGLNCSFGATDLLPFMQELSARVPCRLSIYPNAGLPNEMGEYEEVPSLTASCLREMAEKGLVNIAGGCCGTTPAHIAAIREALEGISPREVPEEGDGLVVCGLDAVVVDKEKSNFVNVGERTNVAGSAKFAKLIRAQDYEGAAQVARKQIADGASIIDINMDDALLDSAREMGTFIRYISNDPDIARAALMIDSSDWSTILAGLKNAQGKCIVNSISLKEGEESFLAKAREIHRLGAAVVVMAFDEEGQAVTYERKISICERAYHLLTKGADYKPEDIIFDVNILAIGTGLEEHNNYAVDFIRAVAWIKQHLPGCKTSGGVSNLSFSFRGNNVVREAMHSVFLYHAIQAGLDMAIVNPSMLQVYDEIEPRLLDAVEAVVLNKSPEATERLIELAGELKGGKAVEEKGETQEAWRIRPLEERLEYALVKGNTDYLEVDLSEALGVYPSAVAIIEGPLMQGMDRVGQLFGEGKMFLPQVVKSAKAMKVAVSFLQPEIERQNQQQGQQTRKPKIVIATAKGDVHDIGKNIVHIVLACNNFEVIDLGVMVDNQRIIEAVRQEGADLVGISGLITPSLNEMEQLCELLQKEQLRVPLIVGGATTSSVHTAVKLAPKYDYCVVQGGDASRTAGICKRLMGEREVYIAQVKEEQERIRAQYELKHLKLLSYPEAKAKAPVFAKESYAQPEGFGEHHFVGRRVDLQDLASRIDWTPFFHFWGFKGKYPEIIYQNEEADKTYQAALEMLGTVIAGGEFEASVVVNFFDACSEQDDIVLDNGHRLPMLRQQREGEVCLSLADFVCPAHYGKSTIGLFALKVEDLKPVCDCQDFHHLLRESLCARLTEALAEWMQEQAGEGLAMIRPAFGYSACPDHSLKQDVFELLDAPRKIGVSLTSSYAITPVTSLCGMLIAHPQARYFSIGGIGEDQLADYCRRRGISREEGKRLLGI</sequence>
<evidence type="ECO:0000259" key="26">
    <source>
        <dbReference type="PROSITE" id="PS50972"/>
    </source>
</evidence>
<evidence type="ECO:0000256" key="19">
    <source>
        <dbReference type="ARBA" id="ARBA00031040"/>
    </source>
</evidence>
<evidence type="ECO:0000256" key="13">
    <source>
        <dbReference type="ARBA" id="ARBA00022723"/>
    </source>
</evidence>
<feature type="domain" description="AdoMet activation" evidence="27">
    <location>
        <begin position="1060"/>
        <end position="1178"/>
    </location>
</feature>
<evidence type="ECO:0000313" key="30">
    <source>
        <dbReference type="EMBL" id="HIX03222.1"/>
    </source>
</evidence>
<feature type="domain" description="Hcy-binding" evidence="25">
    <location>
        <begin position="3"/>
        <end position="320"/>
    </location>
</feature>
<feature type="binding site" evidence="23">
    <location>
        <position position="690"/>
    </location>
    <ligand>
        <name>methylcob(III)alamin</name>
        <dbReference type="ChEBI" id="CHEBI:28115"/>
    </ligand>
</feature>
<keyword evidence="13 21" id="KW-0479">Metal-binding</keyword>
<evidence type="ECO:0000256" key="18">
    <source>
        <dbReference type="ARBA" id="ARBA00025552"/>
    </source>
</evidence>
<feature type="binding site" evidence="23">
    <location>
        <position position="1092"/>
    </location>
    <ligand>
        <name>S-adenosyl-L-methionine</name>
        <dbReference type="ChEBI" id="CHEBI:59789"/>
    </ligand>
</feature>
<reference evidence="30" key="2">
    <citation type="submission" date="2021-04" db="EMBL/GenBank/DDBJ databases">
        <authorList>
            <person name="Gilroy R."/>
        </authorList>
    </citation>
    <scope>NUCLEOTIDE SEQUENCE</scope>
    <source>
        <strain evidence="30">23274</strain>
    </source>
</reference>
<evidence type="ECO:0000256" key="12">
    <source>
        <dbReference type="ARBA" id="ARBA00022691"/>
    </source>
</evidence>
<comment type="cofactor">
    <cofactor evidence="3 21 22">
        <name>methylcob(III)alamin</name>
        <dbReference type="ChEBI" id="CHEBI:28115"/>
    </cofactor>
</comment>
<feature type="domain" description="Pterin-binding" evidence="26">
    <location>
        <begin position="352"/>
        <end position="613"/>
    </location>
</feature>
<keyword evidence="9 21" id="KW-0028">Amino-acid biosynthesis</keyword>
<keyword evidence="17 21" id="KW-0170">Cobalt</keyword>
<organism evidence="30 31">
    <name type="scientific">Candidatus Odoribacter faecigallinarum</name>
    <dbReference type="NCBI Taxonomy" id="2838706"/>
    <lineage>
        <taxon>Bacteria</taxon>
        <taxon>Pseudomonadati</taxon>
        <taxon>Bacteroidota</taxon>
        <taxon>Bacteroidia</taxon>
        <taxon>Bacteroidales</taxon>
        <taxon>Odoribacteraceae</taxon>
        <taxon>Odoribacter</taxon>
    </lineage>
</organism>
<feature type="binding site" evidence="23">
    <location>
        <position position="942"/>
    </location>
    <ligand>
        <name>S-adenosyl-L-methionine</name>
        <dbReference type="ChEBI" id="CHEBI:59789"/>
    </ligand>
</feature>
<dbReference type="EC" id="2.1.1.13" evidence="6 20"/>
<dbReference type="PROSITE" id="PS50970">
    <property type="entry name" value="HCY"/>
    <property type="match status" value="1"/>
</dbReference>
<evidence type="ECO:0000256" key="10">
    <source>
        <dbReference type="ARBA" id="ARBA00022628"/>
    </source>
</evidence>
<dbReference type="Pfam" id="PF00809">
    <property type="entry name" value="Pterin_bind"/>
    <property type="match status" value="1"/>
</dbReference>
<dbReference type="Pfam" id="PF02965">
    <property type="entry name" value="Met_synt_B12"/>
    <property type="match status" value="1"/>
</dbReference>
<dbReference type="Gene3D" id="1.10.288.10">
    <property type="entry name" value="Cobalamin-dependent Methionine Synthase, domain 2"/>
    <property type="match status" value="1"/>
</dbReference>
<evidence type="ECO:0000256" key="14">
    <source>
        <dbReference type="ARBA" id="ARBA00022737"/>
    </source>
</evidence>
<name>A0A9D2ABX4_9BACT</name>